<dbReference type="Pfam" id="PF00892">
    <property type="entry name" value="EamA"/>
    <property type="match status" value="2"/>
</dbReference>
<proteinExistence type="inferred from homology"/>
<evidence type="ECO:0000256" key="7">
    <source>
        <dbReference type="SAM" id="Phobius"/>
    </source>
</evidence>
<dbReference type="InterPro" id="IPR051258">
    <property type="entry name" value="Diverse_Substrate_Transporter"/>
</dbReference>
<name>A0A3E3K4W8_9FIRM</name>
<dbReference type="Proteomes" id="UP000261080">
    <property type="component" value="Unassembled WGS sequence"/>
</dbReference>
<dbReference type="Gene3D" id="1.10.3730.20">
    <property type="match status" value="1"/>
</dbReference>
<keyword evidence="4 7" id="KW-0812">Transmembrane</keyword>
<protein>
    <submittedName>
        <fullName evidence="9">DMT family transporter</fullName>
    </submittedName>
</protein>
<evidence type="ECO:0000256" key="4">
    <source>
        <dbReference type="ARBA" id="ARBA00022692"/>
    </source>
</evidence>
<organism evidence="9 10">
    <name type="scientific">Sellimonas intestinalis</name>
    <dbReference type="NCBI Taxonomy" id="1653434"/>
    <lineage>
        <taxon>Bacteria</taxon>
        <taxon>Bacillati</taxon>
        <taxon>Bacillota</taxon>
        <taxon>Clostridia</taxon>
        <taxon>Lachnospirales</taxon>
        <taxon>Lachnospiraceae</taxon>
        <taxon>Sellimonas</taxon>
    </lineage>
</organism>
<gene>
    <name evidence="9" type="ORF">DW016_05180</name>
</gene>
<dbReference type="GeneID" id="97193797"/>
<evidence type="ECO:0000256" key="3">
    <source>
        <dbReference type="ARBA" id="ARBA00022475"/>
    </source>
</evidence>
<feature type="transmembrane region" description="Helical" evidence="7">
    <location>
        <begin position="218"/>
        <end position="242"/>
    </location>
</feature>
<feature type="transmembrane region" description="Helical" evidence="7">
    <location>
        <begin position="280"/>
        <end position="298"/>
    </location>
</feature>
<evidence type="ECO:0000256" key="1">
    <source>
        <dbReference type="ARBA" id="ARBA00004651"/>
    </source>
</evidence>
<feature type="transmembrane region" description="Helical" evidence="7">
    <location>
        <begin position="192"/>
        <end position="212"/>
    </location>
</feature>
<keyword evidence="6 7" id="KW-0472">Membrane</keyword>
<comment type="subcellular location">
    <subcellularLocation>
        <location evidence="1">Cell membrane</location>
        <topology evidence="1">Multi-pass membrane protein</topology>
    </subcellularLocation>
</comment>
<evidence type="ECO:0000256" key="6">
    <source>
        <dbReference type="ARBA" id="ARBA00023136"/>
    </source>
</evidence>
<keyword evidence="10" id="KW-1185">Reference proteome</keyword>
<dbReference type="OrthoDB" id="9804865at2"/>
<feature type="transmembrane region" description="Helical" evidence="7">
    <location>
        <begin position="83"/>
        <end position="104"/>
    </location>
</feature>
<feature type="transmembrane region" description="Helical" evidence="7">
    <location>
        <begin position="35"/>
        <end position="57"/>
    </location>
</feature>
<dbReference type="AlphaFoldDB" id="A0A3E3K4W8"/>
<dbReference type="RefSeq" id="WP_048620938.1">
    <property type="nucleotide sequence ID" value="NZ_BAABYU010000002.1"/>
</dbReference>
<evidence type="ECO:0000256" key="2">
    <source>
        <dbReference type="ARBA" id="ARBA00007362"/>
    </source>
</evidence>
<feature type="transmembrane region" description="Helical" evidence="7">
    <location>
        <begin position="254"/>
        <end position="274"/>
    </location>
</feature>
<dbReference type="GO" id="GO:0005886">
    <property type="term" value="C:plasma membrane"/>
    <property type="evidence" value="ECO:0007669"/>
    <property type="project" value="UniProtKB-SubCell"/>
</dbReference>
<dbReference type="InterPro" id="IPR000620">
    <property type="entry name" value="EamA_dom"/>
</dbReference>
<feature type="domain" description="EamA" evidence="8">
    <location>
        <begin position="10"/>
        <end position="153"/>
    </location>
</feature>
<evidence type="ECO:0000259" key="8">
    <source>
        <dbReference type="Pfam" id="PF00892"/>
    </source>
</evidence>
<sequence>MKTHKVRNSLLLLLTALIWGTAFVAQSVGMDYVGPFTYSCVRSLIAGIMLIPCIAFLNKVNPNQEEKEICRDESRRKAYQKKLLIGGICCGLALGVASCLQQIGIQHTTVGKAGFITTFYIIIVPIIGLFFKKRCGLNVWAGVVLALAGLYFLCITEGFSIGYGDTMVFLCALAFSIHILVIDHFTELVDGVKMSCIQFFVAAIVSGVGMLVMEQPDIHNILAAWLPILYAGALSSGVGYTLQIIGQKGMNPTIASLILSLESVISVLAGMVILDEQLSSREILGCVLMFIAIVLAQLPEKKKAV</sequence>
<comment type="caution">
    <text evidence="9">The sequence shown here is derived from an EMBL/GenBank/DDBJ whole genome shotgun (WGS) entry which is preliminary data.</text>
</comment>
<evidence type="ECO:0000313" key="10">
    <source>
        <dbReference type="Proteomes" id="UP000261080"/>
    </source>
</evidence>
<feature type="transmembrane region" description="Helical" evidence="7">
    <location>
        <begin position="110"/>
        <end position="131"/>
    </location>
</feature>
<keyword evidence="5 7" id="KW-1133">Transmembrane helix</keyword>
<dbReference type="EMBL" id="QVLX01000002">
    <property type="protein sequence ID" value="RGE88899.1"/>
    <property type="molecule type" value="Genomic_DNA"/>
</dbReference>
<feature type="transmembrane region" description="Helical" evidence="7">
    <location>
        <begin position="167"/>
        <end position="185"/>
    </location>
</feature>
<dbReference type="InterPro" id="IPR037185">
    <property type="entry name" value="EmrE-like"/>
</dbReference>
<feature type="transmembrane region" description="Helical" evidence="7">
    <location>
        <begin position="138"/>
        <end position="161"/>
    </location>
</feature>
<accession>A0A3E3K4W8</accession>
<dbReference type="SUPFAM" id="SSF103481">
    <property type="entry name" value="Multidrug resistance efflux transporter EmrE"/>
    <property type="match status" value="2"/>
</dbReference>
<evidence type="ECO:0000313" key="9">
    <source>
        <dbReference type="EMBL" id="RGE88899.1"/>
    </source>
</evidence>
<reference evidence="9 10" key="1">
    <citation type="submission" date="2018-08" db="EMBL/GenBank/DDBJ databases">
        <title>A genome reference for cultivated species of the human gut microbiota.</title>
        <authorList>
            <person name="Zou Y."/>
            <person name="Xue W."/>
            <person name="Luo G."/>
        </authorList>
    </citation>
    <scope>NUCLEOTIDE SEQUENCE [LARGE SCALE GENOMIC DNA]</scope>
    <source>
        <strain evidence="9 10">AF37-2AT</strain>
    </source>
</reference>
<feature type="domain" description="EamA" evidence="8">
    <location>
        <begin position="163"/>
        <end position="295"/>
    </location>
</feature>
<comment type="similarity">
    <text evidence="2">Belongs to the EamA transporter family.</text>
</comment>
<evidence type="ECO:0000256" key="5">
    <source>
        <dbReference type="ARBA" id="ARBA00022989"/>
    </source>
</evidence>
<dbReference type="PANTHER" id="PTHR42920">
    <property type="entry name" value="OS03G0707200 PROTEIN-RELATED"/>
    <property type="match status" value="1"/>
</dbReference>
<keyword evidence="3" id="KW-1003">Cell membrane</keyword>
<dbReference type="PANTHER" id="PTHR42920:SF5">
    <property type="entry name" value="EAMA DOMAIN-CONTAINING PROTEIN"/>
    <property type="match status" value="1"/>
</dbReference>